<reference evidence="1" key="1">
    <citation type="submission" date="2014-11" db="EMBL/GenBank/DDBJ databases">
        <authorList>
            <person name="Amaro Gonzalez C."/>
        </authorList>
    </citation>
    <scope>NUCLEOTIDE SEQUENCE</scope>
</reference>
<evidence type="ECO:0000313" key="1">
    <source>
        <dbReference type="EMBL" id="JAI00494.1"/>
    </source>
</evidence>
<dbReference type="AlphaFoldDB" id="A0A0E9XFN8"/>
<proteinExistence type="predicted"/>
<organism evidence="1">
    <name type="scientific">Anguilla anguilla</name>
    <name type="common">European freshwater eel</name>
    <name type="synonym">Muraena anguilla</name>
    <dbReference type="NCBI Taxonomy" id="7936"/>
    <lineage>
        <taxon>Eukaryota</taxon>
        <taxon>Metazoa</taxon>
        <taxon>Chordata</taxon>
        <taxon>Craniata</taxon>
        <taxon>Vertebrata</taxon>
        <taxon>Euteleostomi</taxon>
        <taxon>Actinopterygii</taxon>
        <taxon>Neopterygii</taxon>
        <taxon>Teleostei</taxon>
        <taxon>Anguilliformes</taxon>
        <taxon>Anguillidae</taxon>
        <taxon>Anguilla</taxon>
    </lineage>
</organism>
<protein>
    <submittedName>
        <fullName evidence="1">Uncharacterized protein</fullName>
    </submittedName>
</protein>
<sequence length="54" mass="6260">MSVSQTMFVQARGVLRRHTPDQQNYLSVYLYADRRPEVGVVYTGSHVKSSKRIF</sequence>
<reference evidence="1" key="2">
    <citation type="journal article" date="2015" name="Fish Shellfish Immunol.">
        <title>Early steps in the European eel (Anguilla anguilla)-Vibrio vulnificus interaction in the gills: Role of the RtxA13 toxin.</title>
        <authorList>
            <person name="Callol A."/>
            <person name="Pajuelo D."/>
            <person name="Ebbesson L."/>
            <person name="Teles M."/>
            <person name="MacKenzie S."/>
            <person name="Amaro C."/>
        </authorList>
    </citation>
    <scope>NUCLEOTIDE SEQUENCE</scope>
</reference>
<accession>A0A0E9XFN8</accession>
<dbReference type="EMBL" id="GBXM01008084">
    <property type="protein sequence ID" value="JAI00494.1"/>
    <property type="molecule type" value="Transcribed_RNA"/>
</dbReference>
<name>A0A0E9XFN8_ANGAN</name>